<dbReference type="InterPro" id="IPR004919">
    <property type="entry name" value="GmrSD_N"/>
</dbReference>
<evidence type="ECO:0000313" key="3">
    <source>
        <dbReference type="Proteomes" id="UP000639606"/>
    </source>
</evidence>
<name>A0A918ANR7_9PSEU</name>
<reference evidence="2" key="1">
    <citation type="journal article" date="2014" name="Int. J. Syst. Evol. Microbiol.">
        <title>Complete genome sequence of Corynebacterium casei LMG S-19264T (=DSM 44701T), isolated from a smear-ripened cheese.</title>
        <authorList>
            <consortium name="US DOE Joint Genome Institute (JGI-PGF)"/>
            <person name="Walter F."/>
            <person name="Albersmeier A."/>
            <person name="Kalinowski J."/>
            <person name="Ruckert C."/>
        </authorList>
    </citation>
    <scope>NUCLEOTIDE SEQUENCE</scope>
    <source>
        <strain evidence="2">JCM 3313</strain>
    </source>
</reference>
<proteinExistence type="predicted"/>
<comment type="caution">
    <text evidence="2">The sequence shown here is derived from an EMBL/GenBank/DDBJ whole genome shotgun (WGS) entry which is preliminary data.</text>
</comment>
<reference evidence="2" key="2">
    <citation type="submission" date="2020-09" db="EMBL/GenBank/DDBJ databases">
        <authorList>
            <person name="Sun Q."/>
            <person name="Ohkuma M."/>
        </authorList>
    </citation>
    <scope>NUCLEOTIDE SEQUENCE</scope>
    <source>
        <strain evidence="2">JCM 3313</strain>
    </source>
</reference>
<feature type="domain" description="GmrSD restriction endonucleases N-terminal" evidence="1">
    <location>
        <begin position="17"/>
        <end position="216"/>
    </location>
</feature>
<protein>
    <recommendedName>
        <fullName evidence="1">GmrSD restriction endonucleases N-terminal domain-containing protein</fullName>
    </recommendedName>
</protein>
<dbReference type="Pfam" id="PF03235">
    <property type="entry name" value="GmrSD_N"/>
    <property type="match status" value="1"/>
</dbReference>
<evidence type="ECO:0000313" key="2">
    <source>
        <dbReference type="EMBL" id="GGP56952.1"/>
    </source>
</evidence>
<accession>A0A918ANR7</accession>
<dbReference type="PANTHER" id="PTHR37292">
    <property type="entry name" value="VNG6097C"/>
    <property type="match status" value="1"/>
</dbReference>
<dbReference type="Proteomes" id="UP000639606">
    <property type="component" value="Unassembled WGS sequence"/>
</dbReference>
<gene>
    <name evidence="2" type="ORF">GCM10010185_31490</name>
</gene>
<evidence type="ECO:0000259" key="1">
    <source>
        <dbReference type="Pfam" id="PF03235"/>
    </source>
</evidence>
<keyword evidence="3" id="KW-1185">Reference proteome</keyword>
<organism evidence="2 3">
    <name type="scientific">Saccharothrix coeruleofusca</name>
    <dbReference type="NCBI Taxonomy" id="33919"/>
    <lineage>
        <taxon>Bacteria</taxon>
        <taxon>Bacillati</taxon>
        <taxon>Actinomycetota</taxon>
        <taxon>Actinomycetes</taxon>
        <taxon>Pseudonocardiales</taxon>
        <taxon>Pseudonocardiaceae</taxon>
        <taxon>Saccharothrix</taxon>
    </lineage>
</organism>
<dbReference type="AlphaFoldDB" id="A0A918ANR7"/>
<dbReference type="PANTHER" id="PTHR37292:SF2">
    <property type="entry name" value="DUF262 DOMAIN-CONTAINING PROTEIN"/>
    <property type="match status" value="1"/>
</dbReference>
<dbReference type="EMBL" id="BMRG01000005">
    <property type="protein sequence ID" value="GGP56952.1"/>
    <property type="molecule type" value="Genomic_DNA"/>
</dbReference>
<sequence length="565" mass="63255">MGTAGLETQPSATTYDLEDLVANAWAGRIRVPHFQRDFRWVTQDVLRLFDSIVKGYPIGSLLLWVRDSPSDTLTLGRLKIDAPAAADTLWVVDGQQRITSLANALHPEGHQHAPFSVYYDLAARQFVPQPKLREPQHIPLPVLFDLEKLIDWFAGEGRSAAEHFKEAQRVAKVLRQFKVPAYLVRQNDEKILTDIFDRMNNYGKRLSRAEVFSALFAGPEEGARERLSLSLIADHVADRTGFGTIDDDTVLSAILARRGPDPARDIRREFELAGRRTALEFPDEDRDTAYRLGEEALVRAVEFLQKEAGVPHLALLAYRAPLVVLTRFFAHFPHPEPNSLRLLRRLYWRLAVSGPAVFKGSFTQVGRVLSARIKQGDERASVGGLMDAMADARPTVPNADRFKTNEATAKIVLSAWWSLQPRSLATGKPFDAQDLTALLADQTTAATVAYRIFPRGLSPRQHLLAANRLFLPTEDDPVNELAGAIARRPVGVDEAQWALVLASHNIDPAMVRALDRGDHAEFLSRRQEVIAGQLRAFLERMAEWDYEDTPSLDSLDLDEVDELAE</sequence>